<evidence type="ECO:0000259" key="14">
    <source>
        <dbReference type="PROSITE" id="PS50835"/>
    </source>
</evidence>
<feature type="domain" description="Ig-like" evidence="14">
    <location>
        <begin position="162"/>
        <end position="260"/>
    </location>
</feature>
<keyword evidence="5" id="KW-0964">Secreted</keyword>
<evidence type="ECO:0000313" key="15">
    <source>
        <dbReference type="EMBL" id="KAL2716661.1"/>
    </source>
</evidence>
<dbReference type="SUPFAM" id="SSF48726">
    <property type="entry name" value="Immunoglobulin"/>
    <property type="match status" value="1"/>
</dbReference>
<dbReference type="FunFam" id="2.20.100.10:FF:000002">
    <property type="entry name" value="Unc-5 netrin receptor C"/>
    <property type="match status" value="2"/>
</dbReference>
<sequence length="472" mass="51877">MISIVFRKAGNLTGHVLTNQEGLWIDKIKREGEDAAEDEDSYLLEEDDVPSATIASDTELISEGGGHLPVFLTEPVDSFVVKNKPATLRCKAAHALQIYFRCNNDRADDSVQQDFVDPHTGTRIVDCELNVTRDHIEEYFGKDKFKCECIAWSGSGQIKSQPAVIDVAYLKKQFESPPYSVSVEAGHSTELRCLAPLGVPPPRVYWLRNNVPVDADSDTLLVSSEGHLLVGQAKLSHQANYTCVAENIAAKRLSDPVSLTVYLNGGWSSWSAWSECHSRCAKGGQKRTRTCTNPAPMNGGQPCLGPSQQKMDCNTACPVVDGGWSRWSAWSICGSDCTHTRRRSCDEPPPSHGGRSCQGKDISVANCTGGICNDLKTRPSTFSVAVGNAKMGGAHLTEEANRQMDVALYIGLTVACVVIGGLAFFLARLLRRKGRDHSLYSMARNGKHYEVKKKKKRKEKKSFDTFFLEFVP</sequence>
<dbReference type="InterPro" id="IPR036179">
    <property type="entry name" value="Ig-like_dom_sf"/>
</dbReference>
<dbReference type="SMART" id="SM00408">
    <property type="entry name" value="IGc2"/>
    <property type="match status" value="1"/>
</dbReference>
<keyword evidence="13" id="KW-0812">Transmembrane</keyword>
<comment type="caution">
    <text evidence="15">The sequence shown here is derived from an EMBL/GenBank/DDBJ whole genome shotgun (WGS) entry which is preliminary data.</text>
</comment>
<dbReference type="SMART" id="SM00409">
    <property type="entry name" value="IG"/>
    <property type="match status" value="1"/>
</dbReference>
<evidence type="ECO:0000256" key="7">
    <source>
        <dbReference type="ARBA" id="ARBA00022737"/>
    </source>
</evidence>
<comment type="subcellular location">
    <subcellularLocation>
        <location evidence="1">Membrane</location>
        <topology evidence="1">Single-pass type I membrane protein</topology>
    </subcellularLocation>
    <subcellularLocation>
        <location evidence="2">Secreted</location>
    </subcellularLocation>
</comment>
<keyword evidence="9" id="KW-1015">Disulfide bond</keyword>
<dbReference type="FunFam" id="2.60.40.10:FF:000037">
    <property type="entry name" value="Unc-5 netrin receptor C"/>
    <property type="match status" value="1"/>
</dbReference>
<keyword evidence="6" id="KW-0732">Signal</keyword>
<dbReference type="GO" id="GO:0016020">
    <property type="term" value="C:membrane"/>
    <property type="evidence" value="ECO:0007669"/>
    <property type="project" value="UniProtKB-SubCell"/>
</dbReference>
<evidence type="ECO:0000256" key="11">
    <source>
        <dbReference type="ARBA" id="ARBA00023180"/>
    </source>
</evidence>
<dbReference type="AlphaFoldDB" id="A0ABD2A8F5"/>
<dbReference type="InterPro" id="IPR003599">
    <property type="entry name" value="Ig_sub"/>
</dbReference>
<dbReference type="InterPro" id="IPR003598">
    <property type="entry name" value="Ig_sub2"/>
</dbReference>
<dbReference type="Pfam" id="PF00090">
    <property type="entry name" value="TSP_1"/>
    <property type="match status" value="2"/>
</dbReference>
<keyword evidence="10" id="KW-0675">Receptor</keyword>
<evidence type="ECO:0000256" key="6">
    <source>
        <dbReference type="ARBA" id="ARBA00022729"/>
    </source>
</evidence>
<dbReference type="SUPFAM" id="SSF82895">
    <property type="entry name" value="TSP-1 type 1 repeat"/>
    <property type="match status" value="2"/>
</dbReference>
<proteinExistence type="inferred from homology"/>
<organism evidence="15 16">
    <name type="scientific">Vespula squamosa</name>
    <name type="common">Southern yellow jacket</name>
    <name type="synonym">Wasp</name>
    <dbReference type="NCBI Taxonomy" id="30214"/>
    <lineage>
        <taxon>Eukaryota</taxon>
        <taxon>Metazoa</taxon>
        <taxon>Ecdysozoa</taxon>
        <taxon>Arthropoda</taxon>
        <taxon>Hexapoda</taxon>
        <taxon>Insecta</taxon>
        <taxon>Pterygota</taxon>
        <taxon>Neoptera</taxon>
        <taxon>Endopterygota</taxon>
        <taxon>Hymenoptera</taxon>
        <taxon>Apocrita</taxon>
        <taxon>Aculeata</taxon>
        <taxon>Vespoidea</taxon>
        <taxon>Vespidae</taxon>
        <taxon>Vespinae</taxon>
        <taxon>Vespula</taxon>
    </lineage>
</organism>
<keyword evidence="7" id="KW-0677">Repeat</keyword>
<evidence type="ECO:0000256" key="12">
    <source>
        <dbReference type="ARBA" id="ARBA00023319"/>
    </source>
</evidence>
<dbReference type="InterPro" id="IPR057755">
    <property type="entry name" value="UNC5A-D-like_N"/>
</dbReference>
<dbReference type="PANTHER" id="PTHR22906:SF43">
    <property type="entry name" value="PROPERDIN"/>
    <property type="match status" value="1"/>
</dbReference>
<evidence type="ECO:0000256" key="4">
    <source>
        <dbReference type="ARBA" id="ARBA00022473"/>
    </source>
</evidence>
<dbReference type="InterPro" id="IPR013783">
    <property type="entry name" value="Ig-like_fold"/>
</dbReference>
<dbReference type="InterPro" id="IPR052065">
    <property type="entry name" value="Compl_asym_regulator"/>
</dbReference>
<dbReference type="Proteomes" id="UP001607302">
    <property type="component" value="Unassembled WGS sequence"/>
</dbReference>
<dbReference type="InterPro" id="IPR036383">
    <property type="entry name" value="TSP1_rpt_sf"/>
</dbReference>
<comment type="similarity">
    <text evidence="3">Belongs to the unc-5 family.</text>
</comment>
<evidence type="ECO:0000313" key="16">
    <source>
        <dbReference type="Proteomes" id="UP001607302"/>
    </source>
</evidence>
<evidence type="ECO:0000256" key="13">
    <source>
        <dbReference type="SAM" id="Phobius"/>
    </source>
</evidence>
<accession>A0ABD2A8F5</accession>
<name>A0ABD2A8F5_VESSQ</name>
<evidence type="ECO:0000256" key="2">
    <source>
        <dbReference type="ARBA" id="ARBA00004613"/>
    </source>
</evidence>
<keyword evidence="11" id="KW-0325">Glycoprotein</keyword>
<evidence type="ECO:0000256" key="9">
    <source>
        <dbReference type="ARBA" id="ARBA00023157"/>
    </source>
</evidence>
<dbReference type="InterPro" id="IPR007110">
    <property type="entry name" value="Ig-like_dom"/>
</dbReference>
<dbReference type="SMART" id="SM00209">
    <property type="entry name" value="TSP1"/>
    <property type="match status" value="2"/>
</dbReference>
<dbReference type="PROSITE" id="PS50092">
    <property type="entry name" value="TSP1"/>
    <property type="match status" value="2"/>
</dbReference>
<dbReference type="PANTHER" id="PTHR22906">
    <property type="entry name" value="PROPERDIN"/>
    <property type="match status" value="1"/>
</dbReference>
<feature type="transmembrane region" description="Helical" evidence="13">
    <location>
        <begin position="406"/>
        <end position="427"/>
    </location>
</feature>
<protein>
    <submittedName>
        <fullName evidence="15">Netrin receptor UNC5C-like isoform X1</fullName>
    </submittedName>
</protein>
<keyword evidence="4" id="KW-0217">Developmental protein</keyword>
<evidence type="ECO:0000256" key="8">
    <source>
        <dbReference type="ARBA" id="ARBA00023136"/>
    </source>
</evidence>
<gene>
    <name evidence="15" type="ORF">V1478_014337</name>
</gene>
<dbReference type="InterPro" id="IPR000884">
    <property type="entry name" value="TSP1_rpt"/>
</dbReference>
<evidence type="ECO:0000256" key="10">
    <source>
        <dbReference type="ARBA" id="ARBA00023170"/>
    </source>
</evidence>
<reference evidence="15 16" key="1">
    <citation type="journal article" date="2024" name="Ann. Entomol. Soc. Am.">
        <title>Genomic analyses of the southern and eastern yellowjacket wasps (Hymenoptera: Vespidae) reveal evolutionary signatures of social life.</title>
        <authorList>
            <person name="Catto M.A."/>
            <person name="Caine P.B."/>
            <person name="Orr S.E."/>
            <person name="Hunt B.G."/>
            <person name="Goodisman M.A.D."/>
        </authorList>
    </citation>
    <scope>NUCLEOTIDE SEQUENCE [LARGE SCALE GENOMIC DNA]</scope>
    <source>
        <strain evidence="15">233</strain>
        <tissue evidence="15">Head and thorax</tissue>
    </source>
</reference>
<dbReference type="PROSITE" id="PS50835">
    <property type="entry name" value="IG_LIKE"/>
    <property type="match status" value="1"/>
</dbReference>
<keyword evidence="12" id="KW-0393">Immunoglobulin domain</keyword>
<dbReference type="EMBL" id="JAUDFV010000154">
    <property type="protein sequence ID" value="KAL2716661.1"/>
    <property type="molecule type" value="Genomic_DNA"/>
</dbReference>
<dbReference type="Gene3D" id="2.20.100.10">
    <property type="entry name" value="Thrombospondin type-1 (TSP1) repeat"/>
    <property type="match status" value="2"/>
</dbReference>
<evidence type="ECO:0000256" key="3">
    <source>
        <dbReference type="ARBA" id="ARBA00009844"/>
    </source>
</evidence>
<keyword evidence="16" id="KW-1185">Reference proteome</keyword>
<keyword evidence="13" id="KW-1133">Transmembrane helix</keyword>
<dbReference type="PRINTS" id="PR01705">
    <property type="entry name" value="TSP1REPEAT"/>
</dbReference>
<evidence type="ECO:0000256" key="1">
    <source>
        <dbReference type="ARBA" id="ARBA00004479"/>
    </source>
</evidence>
<keyword evidence="8 13" id="KW-0472">Membrane</keyword>
<evidence type="ECO:0000256" key="5">
    <source>
        <dbReference type="ARBA" id="ARBA00022525"/>
    </source>
</evidence>
<dbReference type="Gene3D" id="2.60.40.10">
    <property type="entry name" value="Immunoglobulins"/>
    <property type="match status" value="2"/>
</dbReference>
<dbReference type="Pfam" id="PF25609">
    <property type="entry name" value="Unc5_NetrinR_N"/>
    <property type="match status" value="1"/>
</dbReference>
<dbReference type="Pfam" id="PF13927">
    <property type="entry name" value="Ig_3"/>
    <property type="match status" value="1"/>
</dbReference>